<organism evidence="1 2">
    <name type="scientific">Prunus yedoensis var. nudiflora</name>
    <dbReference type="NCBI Taxonomy" id="2094558"/>
    <lineage>
        <taxon>Eukaryota</taxon>
        <taxon>Viridiplantae</taxon>
        <taxon>Streptophyta</taxon>
        <taxon>Embryophyta</taxon>
        <taxon>Tracheophyta</taxon>
        <taxon>Spermatophyta</taxon>
        <taxon>Magnoliopsida</taxon>
        <taxon>eudicotyledons</taxon>
        <taxon>Gunneridae</taxon>
        <taxon>Pentapetalae</taxon>
        <taxon>rosids</taxon>
        <taxon>fabids</taxon>
        <taxon>Rosales</taxon>
        <taxon>Rosaceae</taxon>
        <taxon>Amygdaloideae</taxon>
        <taxon>Amygdaleae</taxon>
        <taxon>Prunus</taxon>
    </lineage>
</organism>
<dbReference type="AlphaFoldDB" id="A0A314Z890"/>
<proteinExistence type="predicted"/>
<sequence length="81" mass="8811">MSSDRTPVSGSVEGGTVLSKRPSLIRKRVGNSNEISGEEAFGSSRDENHFLALEIKSYLLPSQTSPPISRVEVETFIFGVK</sequence>
<comment type="caution">
    <text evidence="1">The sequence shown here is derived from an EMBL/GenBank/DDBJ whole genome shotgun (WGS) entry which is preliminary data.</text>
</comment>
<gene>
    <name evidence="1" type="ORF">Pyn_20878</name>
</gene>
<dbReference type="EMBL" id="PJQY01001950">
    <property type="protein sequence ID" value="PQP97955.1"/>
    <property type="molecule type" value="Genomic_DNA"/>
</dbReference>
<dbReference type="Proteomes" id="UP000250321">
    <property type="component" value="Unassembled WGS sequence"/>
</dbReference>
<name>A0A314Z890_PRUYE</name>
<reference evidence="1 2" key="1">
    <citation type="submission" date="2018-02" db="EMBL/GenBank/DDBJ databases">
        <title>Draft genome of wild Prunus yedoensis var. nudiflora.</title>
        <authorList>
            <person name="Baek S."/>
            <person name="Kim J.-H."/>
            <person name="Choi K."/>
            <person name="Kim G.-B."/>
            <person name="Cho A."/>
            <person name="Jang H."/>
            <person name="Shin C.-H."/>
            <person name="Yu H.-J."/>
            <person name="Mun J.-H."/>
        </authorList>
    </citation>
    <scope>NUCLEOTIDE SEQUENCE [LARGE SCALE GENOMIC DNA]</scope>
    <source>
        <strain evidence="2">cv. Jeju island</strain>
        <tissue evidence="1">Leaf</tissue>
    </source>
</reference>
<protein>
    <submittedName>
        <fullName evidence="1">Uncharacterized protein</fullName>
    </submittedName>
</protein>
<evidence type="ECO:0000313" key="1">
    <source>
        <dbReference type="EMBL" id="PQP97955.1"/>
    </source>
</evidence>
<keyword evidence="2" id="KW-1185">Reference proteome</keyword>
<evidence type="ECO:0000313" key="2">
    <source>
        <dbReference type="Proteomes" id="UP000250321"/>
    </source>
</evidence>
<accession>A0A314Z890</accession>